<gene>
    <name evidence="2" type="ORF">PPYR1160_LOCUS13752</name>
</gene>
<reference evidence="2" key="1">
    <citation type="submission" date="2021-01" db="EMBL/GenBank/DDBJ databases">
        <authorList>
            <person name="Corre E."/>
            <person name="Pelletier E."/>
            <person name="Niang G."/>
            <person name="Scheremetjew M."/>
            <person name="Finn R."/>
            <person name="Kale V."/>
            <person name="Holt S."/>
            <person name="Cochrane G."/>
            <person name="Meng A."/>
            <person name="Brown T."/>
            <person name="Cohen L."/>
        </authorList>
    </citation>
    <scope>NUCLEOTIDE SEQUENCE</scope>
    <source>
        <strain evidence="2">CCMP2078</strain>
    </source>
</reference>
<name>A0A7R9UF28_9STRA</name>
<sequence length="396" mass="43149">MAPRRIFVEVHGEAGRVTRQLMELWSGSEVLRATDVAQKIAGSADRDASVSREVVEVSVEGFAVSSESCGSVFRDGDRVTIRLGRALSPLRAQESTRAAPSPSRRLPKASGERKAKVSTLEALTHLKEASSKSPAERRKRKKRGREVVLAQVHDFFEKWPASAATEIRSGDVILCRPPASAEASGLGDVESVERLRLAVLVRVDPDTGSATLVPPSVSQRQQALQVRALFSLPSLFVPSIFSILSILSSGCSTPTGFVHVPTLTGPLVSLHCQVVSKWQTLRGIHTGVPSLPVSLEQAVELAAFTASQDLKVVSRLPHQVRRLQRGRSTAAPQSFSGKLLANRFWARRRWLPSGTGLRMTFWRCSTRSERRWGMDGHRIGSQAPDIRGSGHLGLVL</sequence>
<dbReference type="AlphaFoldDB" id="A0A7R9UF28"/>
<proteinExistence type="predicted"/>
<feature type="region of interest" description="Disordered" evidence="1">
    <location>
        <begin position="91"/>
        <end position="118"/>
    </location>
</feature>
<dbReference type="EMBL" id="HBEA01018099">
    <property type="protein sequence ID" value="CAD8264249.1"/>
    <property type="molecule type" value="Transcribed_RNA"/>
</dbReference>
<accession>A0A7R9UF28</accession>
<evidence type="ECO:0000313" key="2">
    <source>
        <dbReference type="EMBL" id="CAD8264249.1"/>
    </source>
</evidence>
<protein>
    <submittedName>
        <fullName evidence="2">Uncharacterized protein</fullName>
    </submittedName>
</protein>
<evidence type="ECO:0000256" key="1">
    <source>
        <dbReference type="SAM" id="MobiDB-lite"/>
    </source>
</evidence>
<organism evidence="2">
    <name type="scientific">Pinguiococcus pyrenoidosus</name>
    <dbReference type="NCBI Taxonomy" id="172671"/>
    <lineage>
        <taxon>Eukaryota</taxon>
        <taxon>Sar</taxon>
        <taxon>Stramenopiles</taxon>
        <taxon>Ochrophyta</taxon>
        <taxon>Pinguiophyceae</taxon>
        <taxon>Pinguiochrysidales</taxon>
        <taxon>Pinguiochrysidaceae</taxon>
        <taxon>Pinguiococcus</taxon>
    </lineage>
</organism>